<evidence type="ECO:0000313" key="3">
    <source>
        <dbReference type="EMBL" id="SEI49561.1"/>
    </source>
</evidence>
<dbReference type="OrthoDB" id="5700441at2"/>
<evidence type="ECO:0000256" key="1">
    <source>
        <dbReference type="SAM" id="Phobius"/>
    </source>
</evidence>
<gene>
    <name evidence="2" type="ORF">AV926_00165</name>
    <name evidence="3" type="ORF">SAMN04488018_101171</name>
</gene>
<evidence type="ECO:0000313" key="2">
    <source>
        <dbReference type="EMBL" id="KZE83370.1"/>
    </source>
</evidence>
<sequence length="210" mass="24234">MRKLLRVLFGIFVVLFFMFSGVVVYNYLTKGKSDDMQYNTALIQEQLKNVSKLVVTEATFSQVMTYKDQQKYLMNLLSFDKKAVVIINAKATVGYDLSQLKYQIDEKNKVVQILFIPEAEVNIYPDYKILDVEQSKFNPFKGEDYNKINAKVKKDLEDKIEKSTLKSNAENRLISELSKILIVTQALGWKLEYQGNTIQSDKDLVLDMAL</sequence>
<dbReference type="GeneID" id="82255406"/>
<dbReference type="EMBL" id="FNYS01000001">
    <property type="protein sequence ID" value="SEI49561.1"/>
    <property type="molecule type" value="Genomic_DNA"/>
</dbReference>
<reference evidence="3 5" key="2">
    <citation type="submission" date="2016-10" db="EMBL/GenBank/DDBJ databases">
        <authorList>
            <person name="de Groot N.N."/>
        </authorList>
    </citation>
    <scope>NUCLEOTIDE SEQUENCE [LARGE SCALE GENOMIC DNA]</scope>
    <source>
        <strain evidence="3 5">DSM 23048</strain>
    </source>
</reference>
<dbReference type="Pfam" id="PF14014">
    <property type="entry name" value="DUF4230"/>
    <property type="match status" value="1"/>
</dbReference>
<evidence type="ECO:0000313" key="4">
    <source>
        <dbReference type="Proteomes" id="UP000076630"/>
    </source>
</evidence>
<accession>A0A161SBM1</accession>
<keyword evidence="4" id="KW-1185">Reference proteome</keyword>
<feature type="transmembrane region" description="Helical" evidence="1">
    <location>
        <begin position="7"/>
        <end position="28"/>
    </location>
</feature>
<dbReference type="EMBL" id="LQNU01000039">
    <property type="protein sequence ID" value="KZE83370.1"/>
    <property type="molecule type" value="Genomic_DNA"/>
</dbReference>
<protein>
    <recommendedName>
        <fullName evidence="6">DUF4230 domain-containing protein</fullName>
    </recommendedName>
</protein>
<keyword evidence="1" id="KW-0812">Transmembrane</keyword>
<dbReference type="AlphaFoldDB" id="A0A161SBM1"/>
<dbReference type="Proteomes" id="UP000183077">
    <property type="component" value="Unassembled WGS sequence"/>
</dbReference>
<dbReference type="InterPro" id="IPR025324">
    <property type="entry name" value="DUF4230"/>
</dbReference>
<evidence type="ECO:0008006" key="6">
    <source>
        <dbReference type="Google" id="ProtNLM"/>
    </source>
</evidence>
<proteinExistence type="predicted"/>
<keyword evidence="1" id="KW-1133">Transmembrane helix</keyword>
<keyword evidence="1" id="KW-0472">Membrane</keyword>
<evidence type="ECO:0000313" key="5">
    <source>
        <dbReference type="Proteomes" id="UP000183077"/>
    </source>
</evidence>
<name>A0A161SBM1_9FLAO</name>
<organism evidence="2 4">
    <name type="scientific">Myroides marinus</name>
    <dbReference type="NCBI Taxonomy" id="703342"/>
    <lineage>
        <taxon>Bacteria</taxon>
        <taxon>Pseudomonadati</taxon>
        <taxon>Bacteroidota</taxon>
        <taxon>Flavobacteriia</taxon>
        <taxon>Flavobacteriales</taxon>
        <taxon>Flavobacteriaceae</taxon>
        <taxon>Myroides</taxon>
    </lineage>
</organism>
<dbReference type="Proteomes" id="UP000076630">
    <property type="component" value="Unassembled WGS sequence"/>
</dbReference>
<dbReference type="RefSeq" id="WP_038984752.1">
    <property type="nucleotide sequence ID" value="NZ_FNYS01000001.1"/>
</dbReference>
<reference evidence="2 4" key="1">
    <citation type="submission" date="2016-01" db="EMBL/GenBank/DDBJ databases">
        <title>Whole genome sequencing of Myroides marinus L41.</title>
        <authorList>
            <person name="Hong K.W."/>
        </authorList>
    </citation>
    <scope>NUCLEOTIDE SEQUENCE [LARGE SCALE GENOMIC DNA]</scope>
    <source>
        <strain evidence="2 4">L41</strain>
    </source>
</reference>